<organism evidence="2">
    <name type="scientific">Oryza punctata</name>
    <name type="common">Red rice</name>
    <dbReference type="NCBI Taxonomy" id="4537"/>
    <lineage>
        <taxon>Eukaryota</taxon>
        <taxon>Viridiplantae</taxon>
        <taxon>Streptophyta</taxon>
        <taxon>Embryophyta</taxon>
        <taxon>Tracheophyta</taxon>
        <taxon>Spermatophyta</taxon>
        <taxon>Magnoliopsida</taxon>
        <taxon>Liliopsida</taxon>
        <taxon>Poales</taxon>
        <taxon>Poaceae</taxon>
        <taxon>BOP clade</taxon>
        <taxon>Oryzoideae</taxon>
        <taxon>Oryzeae</taxon>
        <taxon>Oryzinae</taxon>
        <taxon>Oryza</taxon>
    </lineage>
</organism>
<proteinExistence type="predicted"/>
<accession>A0A0E0KID8</accession>
<sequence>MIRGINIDPWRGYRHLISIAKHPPPQKLSGELEANLADKSRQAVLNGGLVAALASKHKPKAQTHKSAKAGSGAAPQRRRARTEH</sequence>
<dbReference type="Proteomes" id="UP000026962">
    <property type="component" value="Chromosome 3"/>
</dbReference>
<protein>
    <submittedName>
        <fullName evidence="2">Uncharacterized protein</fullName>
    </submittedName>
</protein>
<evidence type="ECO:0000256" key="1">
    <source>
        <dbReference type="SAM" id="MobiDB-lite"/>
    </source>
</evidence>
<dbReference type="Gramene" id="OPUNC03G29540.1">
    <property type="protein sequence ID" value="OPUNC03G29540.1"/>
    <property type="gene ID" value="OPUNC03G29540"/>
</dbReference>
<feature type="compositionally biased region" description="Basic residues" evidence="1">
    <location>
        <begin position="55"/>
        <end position="67"/>
    </location>
</feature>
<name>A0A0E0KID8_ORYPU</name>
<dbReference type="AlphaFoldDB" id="A0A0E0KID8"/>
<dbReference type="EnsemblPlants" id="OPUNC03G29540.1">
    <property type="protein sequence ID" value="OPUNC03G29540.1"/>
    <property type="gene ID" value="OPUNC03G29540"/>
</dbReference>
<keyword evidence="3" id="KW-1185">Reference proteome</keyword>
<dbReference type="HOGENOM" id="CLU_2531373_0_0_1"/>
<evidence type="ECO:0000313" key="2">
    <source>
        <dbReference type="EnsemblPlants" id="OPUNC03G29540.1"/>
    </source>
</evidence>
<reference evidence="2" key="2">
    <citation type="submission" date="2018-05" db="EMBL/GenBank/DDBJ databases">
        <title>OpunRS2 (Oryza punctata Reference Sequence Version 2).</title>
        <authorList>
            <person name="Zhang J."/>
            <person name="Kudrna D."/>
            <person name="Lee S."/>
            <person name="Talag J."/>
            <person name="Welchert J."/>
            <person name="Wing R.A."/>
        </authorList>
    </citation>
    <scope>NUCLEOTIDE SEQUENCE [LARGE SCALE GENOMIC DNA]</scope>
</reference>
<feature type="region of interest" description="Disordered" evidence="1">
    <location>
        <begin position="54"/>
        <end position="84"/>
    </location>
</feature>
<evidence type="ECO:0000313" key="3">
    <source>
        <dbReference type="Proteomes" id="UP000026962"/>
    </source>
</evidence>
<reference evidence="2" key="1">
    <citation type="submission" date="2015-04" db="UniProtKB">
        <authorList>
            <consortium name="EnsemblPlants"/>
        </authorList>
    </citation>
    <scope>IDENTIFICATION</scope>
</reference>